<dbReference type="Gene3D" id="1.20.1250.20">
    <property type="entry name" value="MFS general substrate transporter like domains"/>
    <property type="match status" value="1"/>
</dbReference>
<feature type="transmembrane region" description="Helical" evidence="6">
    <location>
        <begin position="91"/>
        <end position="109"/>
    </location>
</feature>
<protein>
    <recommendedName>
        <fullName evidence="7">Major facilitator superfamily (MFS) profile domain-containing protein</fullName>
    </recommendedName>
</protein>
<dbReference type="InterPro" id="IPR020846">
    <property type="entry name" value="MFS_dom"/>
</dbReference>
<feature type="transmembrane region" description="Helical" evidence="6">
    <location>
        <begin position="439"/>
        <end position="461"/>
    </location>
</feature>
<gene>
    <name evidence="8" type="ORF">CHILSU_LOCUS2127</name>
</gene>
<evidence type="ECO:0000256" key="1">
    <source>
        <dbReference type="ARBA" id="ARBA00004141"/>
    </source>
</evidence>
<evidence type="ECO:0000313" key="9">
    <source>
        <dbReference type="Proteomes" id="UP001153292"/>
    </source>
</evidence>
<keyword evidence="5 6" id="KW-0472">Membrane</keyword>
<evidence type="ECO:0000256" key="5">
    <source>
        <dbReference type="ARBA" id="ARBA00023136"/>
    </source>
</evidence>
<feature type="transmembrane region" description="Helical" evidence="6">
    <location>
        <begin position="286"/>
        <end position="308"/>
    </location>
</feature>
<organism evidence="8 9">
    <name type="scientific">Chilo suppressalis</name>
    <name type="common">Asiatic rice borer moth</name>
    <dbReference type="NCBI Taxonomy" id="168631"/>
    <lineage>
        <taxon>Eukaryota</taxon>
        <taxon>Metazoa</taxon>
        <taxon>Ecdysozoa</taxon>
        <taxon>Arthropoda</taxon>
        <taxon>Hexapoda</taxon>
        <taxon>Insecta</taxon>
        <taxon>Pterygota</taxon>
        <taxon>Neoptera</taxon>
        <taxon>Endopterygota</taxon>
        <taxon>Lepidoptera</taxon>
        <taxon>Glossata</taxon>
        <taxon>Ditrysia</taxon>
        <taxon>Pyraloidea</taxon>
        <taxon>Crambidae</taxon>
        <taxon>Crambinae</taxon>
        <taxon>Chilo</taxon>
    </lineage>
</organism>
<dbReference type="PROSITE" id="PS50850">
    <property type="entry name" value="MFS"/>
    <property type="match status" value="1"/>
</dbReference>
<evidence type="ECO:0000256" key="3">
    <source>
        <dbReference type="ARBA" id="ARBA00022692"/>
    </source>
</evidence>
<feature type="transmembrane region" description="Helical" evidence="6">
    <location>
        <begin position="115"/>
        <end position="137"/>
    </location>
</feature>
<dbReference type="PANTHER" id="PTHR23511:SF35">
    <property type="entry name" value="MAJOR FACILITATOR SUPERFAMILY (MFS) PROFILE DOMAIN-CONTAINING PROTEIN"/>
    <property type="match status" value="1"/>
</dbReference>
<evidence type="ECO:0000313" key="8">
    <source>
        <dbReference type="EMBL" id="CAH0398999.1"/>
    </source>
</evidence>
<dbReference type="SUPFAM" id="SSF103473">
    <property type="entry name" value="MFS general substrate transporter"/>
    <property type="match status" value="1"/>
</dbReference>
<keyword evidence="3 6" id="KW-0812">Transmembrane</keyword>
<dbReference type="EMBL" id="OU963906">
    <property type="protein sequence ID" value="CAH0398999.1"/>
    <property type="molecule type" value="Genomic_DNA"/>
</dbReference>
<feature type="transmembrane region" description="Helical" evidence="6">
    <location>
        <begin position="350"/>
        <end position="369"/>
    </location>
</feature>
<feature type="transmembrane region" description="Helical" evidence="6">
    <location>
        <begin position="192"/>
        <end position="212"/>
    </location>
</feature>
<feature type="transmembrane region" description="Helical" evidence="6">
    <location>
        <begin position="63"/>
        <end position="82"/>
    </location>
</feature>
<dbReference type="PANTHER" id="PTHR23511">
    <property type="entry name" value="SYNAPTIC VESICLE GLYCOPROTEIN 2"/>
    <property type="match status" value="1"/>
</dbReference>
<feature type="transmembrane region" description="Helical" evidence="6">
    <location>
        <begin position="149"/>
        <end position="172"/>
    </location>
</feature>
<keyword evidence="2" id="KW-0813">Transport</keyword>
<feature type="domain" description="Major facilitator superfamily (MFS) profile" evidence="7">
    <location>
        <begin position="23"/>
        <end position="491"/>
    </location>
</feature>
<evidence type="ECO:0000256" key="4">
    <source>
        <dbReference type="ARBA" id="ARBA00022989"/>
    </source>
</evidence>
<evidence type="ECO:0000256" key="6">
    <source>
        <dbReference type="SAM" id="Phobius"/>
    </source>
</evidence>
<reference evidence="8" key="1">
    <citation type="submission" date="2021-12" db="EMBL/GenBank/DDBJ databases">
        <authorList>
            <person name="King R."/>
        </authorList>
    </citation>
    <scope>NUCLEOTIDE SEQUENCE</scope>
</reference>
<keyword evidence="4 6" id="KW-1133">Transmembrane helix</keyword>
<feature type="transmembrane region" description="Helical" evidence="6">
    <location>
        <begin position="467"/>
        <end position="486"/>
    </location>
</feature>
<dbReference type="Pfam" id="PF07690">
    <property type="entry name" value="MFS_1"/>
    <property type="match status" value="1"/>
</dbReference>
<comment type="subcellular location">
    <subcellularLocation>
        <location evidence="1">Membrane</location>
        <topology evidence="1">Multi-pass membrane protein</topology>
    </subcellularLocation>
</comment>
<keyword evidence="9" id="KW-1185">Reference proteome</keyword>
<accession>A0ABN8AYA1</accession>
<evidence type="ECO:0000259" key="7">
    <source>
        <dbReference type="PROSITE" id="PS50850"/>
    </source>
</evidence>
<dbReference type="InterPro" id="IPR036259">
    <property type="entry name" value="MFS_trans_sf"/>
</dbReference>
<name>A0ABN8AYA1_CHISP</name>
<sequence>MMKIDKVPFEEALNLTGFGKFNVISFLLCSSIIMGMAFELFSVSYLVPASACELMTTSNQQGLMAAVPLIGVIATSHFWGYLADTRGRRKVLCFSMTLSFIAGALAAFSPDWITFSILKFLSSSAVSGAFALSMTLLSEITPEAKRSNLVILTSSVFLCCNGFMAIIAIPVLPLKFSYYVPLLNIYFNSWRVLNLIYSLPCALSVIGLYYSYESPKFLLSVGKENEALKIMETVFVINNNKSSDEYPVKSMVLDELYATHNAKGFFASIKCQTIPLFKPPLLRNTILLSVTFIIVYICMHPHMVWLPYMTDGFMTSVQRGEHGINFCQRLRNSQNDTVVQMDDDCSLNEFALTMVFAVGLLLALINTIVSTIVNIFGRKRLLITIQLIAATAALCVNFTTTWYLSGILIITFISGVLNFGLLSSFCVDVYPTYVKAMAVCLTLMMGRGSAVLGVNLLKYMLDNHCETSFYVFGSVALVAAVLGFLLPSEAKPPLRDVYEKDNIST</sequence>
<dbReference type="InterPro" id="IPR011701">
    <property type="entry name" value="MFS"/>
</dbReference>
<dbReference type="Proteomes" id="UP001153292">
    <property type="component" value="Chromosome 13"/>
</dbReference>
<feature type="transmembrane region" description="Helical" evidence="6">
    <location>
        <begin position="21"/>
        <end position="43"/>
    </location>
</feature>
<proteinExistence type="predicted"/>
<evidence type="ECO:0000256" key="2">
    <source>
        <dbReference type="ARBA" id="ARBA00022448"/>
    </source>
</evidence>